<feature type="compositionally biased region" description="Basic residues" evidence="1">
    <location>
        <begin position="42"/>
        <end position="55"/>
    </location>
</feature>
<feature type="compositionally biased region" description="Basic and acidic residues" evidence="1">
    <location>
        <begin position="56"/>
        <end position="67"/>
    </location>
</feature>
<dbReference type="Proteomes" id="UP001292094">
    <property type="component" value="Unassembled WGS sequence"/>
</dbReference>
<evidence type="ECO:0000313" key="2">
    <source>
        <dbReference type="EMBL" id="KAK4292693.1"/>
    </source>
</evidence>
<evidence type="ECO:0000256" key="1">
    <source>
        <dbReference type="SAM" id="MobiDB-lite"/>
    </source>
</evidence>
<comment type="caution">
    <text evidence="2">The sequence shown here is derived from an EMBL/GenBank/DDBJ whole genome shotgun (WGS) entry which is preliminary data.</text>
</comment>
<name>A0AAE1NMH9_9EUCA</name>
<dbReference type="EMBL" id="JAWZYT010004759">
    <property type="protein sequence ID" value="KAK4292693.1"/>
    <property type="molecule type" value="Genomic_DNA"/>
</dbReference>
<dbReference type="AlphaFoldDB" id="A0AAE1NMH9"/>
<evidence type="ECO:0000313" key="3">
    <source>
        <dbReference type="Proteomes" id="UP001292094"/>
    </source>
</evidence>
<feature type="region of interest" description="Disordered" evidence="1">
    <location>
        <begin position="1"/>
        <end position="92"/>
    </location>
</feature>
<sequence>MRLSARPRRSNATSKPRGRWERSGAEVGRGGGRERISGTRVHGSKVREHAHRGREQRKTEKEKKRESGCMGAGVGGHAAGGEVRGRGRELATTPGQGLTEKLLILKHYIVSDGPYQARAGSLYSWGRQGVDEEEEQQGKKRAAGCVSCGNRARACGRRLKGVREEVLRREGRRSGIGAKNYMLTGALVKADAAGSGGSLGLGLTD</sequence>
<feature type="compositionally biased region" description="Gly residues" evidence="1">
    <location>
        <begin position="70"/>
        <end position="79"/>
    </location>
</feature>
<reference evidence="2" key="1">
    <citation type="submission" date="2023-11" db="EMBL/GenBank/DDBJ databases">
        <title>Genome assemblies of two species of porcelain crab, Petrolisthes cinctipes and Petrolisthes manimaculis (Anomura: Porcellanidae).</title>
        <authorList>
            <person name="Angst P."/>
        </authorList>
    </citation>
    <scope>NUCLEOTIDE SEQUENCE</scope>
    <source>
        <strain evidence="2">PB745_02</strain>
        <tissue evidence="2">Gill</tissue>
    </source>
</reference>
<keyword evidence="3" id="KW-1185">Reference proteome</keyword>
<protein>
    <submittedName>
        <fullName evidence="2">Uncharacterized protein</fullName>
    </submittedName>
</protein>
<proteinExistence type="predicted"/>
<accession>A0AAE1NMH9</accession>
<organism evidence="2 3">
    <name type="scientific">Petrolisthes manimaculis</name>
    <dbReference type="NCBI Taxonomy" id="1843537"/>
    <lineage>
        <taxon>Eukaryota</taxon>
        <taxon>Metazoa</taxon>
        <taxon>Ecdysozoa</taxon>
        <taxon>Arthropoda</taxon>
        <taxon>Crustacea</taxon>
        <taxon>Multicrustacea</taxon>
        <taxon>Malacostraca</taxon>
        <taxon>Eumalacostraca</taxon>
        <taxon>Eucarida</taxon>
        <taxon>Decapoda</taxon>
        <taxon>Pleocyemata</taxon>
        <taxon>Anomura</taxon>
        <taxon>Galatheoidea</taxon>
        <taxon>Porcellanidae</taxon>
        <taxon>Petrolisthes</taxon>
    </lineage>
</organism>
<gene>
    <name evidence="2" type="ORF">Pmani_034559</name>
</gene>